<organism evidence="2">
    <name type="scientific">Neisseria gonorrhoeae</name>
    <dbReference type="NCBI Taxonomy" id="485"/>
    <lineage>
        <taxon>Bacteria</taxon>
        <taxon>Pseudomonadati</taxon>
        <taxon>Pseudomonadota</taxon>
        <taxon>Betaproteobacteria</taxon>
        <taxon>Neisseriales</taxon>
        <taxon>Neisseriaceae</taxon>
        <taxon>Neisseria</taxon>
    </lineage>
</organism>
<protein>
    <submittedName>
        <fullName evidence="2">Periplasmic protein</fullName>
    </submittedName>
</protein>
<evidence type="ECO:0000256" key="1">
    <source>
        <dbReference type="SAM" id="Coils"/>
    </source>
</evidence>
<sequence>MSGWAGFKQQGKIDEKCILGILTACAAMPAFADRISDLEARLAQLEHRVAVLESGGNTVKIDLFGSNSTMYVCSVTPFQKTFEASDRNEGVARQKVRQACNRETSAMFCGDEAIRCRNSIDVSVGRIKKRIRSLASVSVFLCPIFHASGFRRHWSVSRVLPIRRLRRFFAPEDAGQRLRR</sequence>
<keyword evidence="1" id="KW-0175">Coiled coil</keyword>
<dbReference type="EMBL" id="UGRI01000001">
    <property type="protein sequence ID" value="SUA24218.1"/>
    <property type="molecule type" value="Genomic_DNA"/>
</dbReference>
<feature type="coiled-coil region" evidence="1">
    <location>
        <begin position="28"/>
        <end position="55"/>
    </location>
</feature>
<reference evidence="2" key="1">
    <citation type="submission" date="2018-06" db="EMBL/GenBank/DDBJ databases">
        <authorList>
            <consortium name="Pathogen Informatics"/>
            <person name="Doyle S."/>
        </authorList>
    </citation>
    <scope>NUCLEOTIDE SEQUENCE [LARGE SCALE GENOMIC DNA]</scope>
    <source>
        <strain evidence="2">NCTC11421</strain>
    </source>
</reference>
<dbReference type="AlphaFoldDB" id="A0A378VZL3"/>
<proteinExistence type="predicted"/>
<gene>
    <name evidence="2" type="ORF">NCTC11421_02214</name>
</gene>
<name>A0A378VZL3_NEIGO</name>
<accession>A0A378VZL3</accession>
<evidence type="ECO:0000313" key="2">
    <source>
        <dbReference type="EMBL" id="SUA24218.1"/>
    </source>
</evidence>